<dbReference type="EMBL" id="FMAI01000036">
    <property type="protein sequence ID" value="SCB55182.1"/>
    <property type="molecule type" value="Genomic_DNA"/>
</dbReference>
<keyword evidence="2" id="KW-1185">Reference proteome</keyword>
<evidence type="ECO:0000313" key="2">
    <source>
        <dbReference type="Proteomes" id="UP000199184"/>
    </source>
</evidence>
<proteinExistence type="predicted"/>
<dbReference type="Proteomes" id="UP000199184">
    <property type="component" value="Unassembled WGS sequence"/>
</dbReference>
<sequence length="89" mass="10272">MASDSMFSQNNPPLKNGESILVNVRKIFSLLTAAIVNHRRDCDFSCLVQDVVCFKPDNSIASHEVLRENRRRFFIKTLERHWHAGCLNL</sequence>
<reference evidence="2" key="1">
    <citation type="submission" date="2016-08" db="EMBL/GenBank/DDBJ databases">
        <authorList>
            <person name="Varghese N."/>
            <person name="Submissions Spin"/>
        </authorList>
    </citation>
    <scope>NUCLEOTIDE SEQUENCE [LARGE SCALE GENOMIC DNA]</scope>
    <source>
        <strain evidence="2">ERR11</strain>
    </source>
</reference>
<accession>A0A1C3XSF0</accession>
<evidence type="ECO:0000313" key="1">
    <source>
        <dbReference type="EMBL" id="SCB55182.1"/>
    </source>
</evidence>
<dbReference type="AlphaFoldDB" id="A0A1C3XSF0"/>
<gene>
    <name evidence="1" type="ORF">GA0061098_103624</name>
</gene>
<name>A0A1C3XSF0_9BRAD</name>
<protein>
    <submittedName>
        <fullName evidence="1">Uncharacterized protein</fullName>
    </submittedName>
</protein>
<organism evidence="1 2">
    <name type="scientific">Bradyrhizobium shewense</name>
    <dbReference type="NCBI Taxonomy" id="1761772"/>
    <lineage>
        <taxon>Bacteria</taxon>
        <taxon>Pseudomonadati</taxon>
        <taxon>Pseudomonadota</taxon>
        <taxon>Alphaproteobacteria</taxon>
        <taxon>Hyphomicrobiales</taxon>
        <taxon>Nitrobacteraceae</taxon>
        <taxon>Bradyrhizobium</taxon>
    </lineage>
</organism>